<comment type="caution">
    <text evidence="2">The sequence shown here is derived from an EMBL/GenBank/DDBJ whole genome shotgun (WGS) entry which is preliminary data.</text>
</comment>
<accession>A0AAW8LH83</accession>
<feature type="compositionally biased region" description="Polar residues" evidence="1">
    <location>
        <begin position="27"/>
        <end position="41"/>
    </location>
</feature>
<gene>
    <name evidence="2" type="ORF">J2X86_000916</name>
</gene>
<feature type="region of interest" description="Disordered" evidence="1">
    <location>
        <begin position="1"/>
        <end position="41"/>
    </location>
</feature>
<name>A0AAW8LH83_ACILW</name>
<dbReference type="Proteomes" id="UP001262767">
    <property type="component" value="Unassembled WGS sequence"/>
</dbReference>
<organism evidence="2 3">
    <name type="scientific">Acinetobacter lwoffii</name>
    <dbReference type="NCBI Taxonomy" id="28090"/>
    <lineage>
        <taxon>Bacteria</taxon>
        <taxon>Pseudomonadati</taxon>
        <taxon>Pseudomonadota</taxon>
        <taxon>Gammaproteobacteria</taxon>
        <taxon>Moraxellales</taxon>
        <taxon>Moraxellaceae</taxon>
        <taxon>Acinetobacter</taxon>
    </lineage>
</organism>
<sequence>MATKKVSRDAGTGRFVTEGYAKKHPKTTVTETIKPSKSSKK</sequence>
<evidence type="ECO:0008006" key="4">
    <source>
        <dbReference type="Google" id="ProtNLM"/>
    </source>
</evidence>
<evidence type="ECO:0000313" key="3">
    <source>
        <dbReference type="Proteomes" id="UP001262767"/>
    </source>
</evidence>
<evidence type="ECO:0000313" key="2">
    <source>
        <dbReference type="EMBL" id="MDR6628905.1"/>
    </source>
</evidence>
<dbReference type="AlphaFoldDB" id="A0AAW8LH83"/>
<proteinExistence type="predicted"/>
<protein>
    <recommendedName>
        <fullName evidence="4">Multidrug transporter</fullName>
    </recommendedName>
</protein>
<dbReference type="EMBL" id="JAVDSC010000002">
    <property type="protein sequence ID" value="MDR6628905.1"/>
    <property type="molecule type" value="Genomic_DNA"/>
</dbReference>
<dbReference type="RefSeq" id="WP_004732081.1">
    <property type="nucleotide sequence ID" value="NZ_CP046296.1"/>
</dbReference>
<evidence type="ECO:0000256" key="1">
    <source>
        <dbReference type="SAM" id="MobiDB-lite"/>
    </source>
</evidence>
<reference evidence="2" key="1">
    <citation type="submission" date="2023-07" db="EMBL/GenBank/DDBJ databases">
        <title>Sorghum-associated microbial communities from plants grown in Nebraska, USA.</title>
        <authorList>
            <person name="Schachtman D."/>
        </authorList>
    </citation>
    <scope>NUCLEOTIDE SEQUENCE</scope>
    <source>
        <strain evidence="2">BE44</strain>
    </source>
</reference>